<comment type="similarity">
    <text evidence="2 7">Belongs to the purine permeases (TC 2.A.7.14) family.</text>
</comment>
<evidence type="ECO:0000256" key="4">
    <source>
        <dbReference type="ARBA" id="ARBA00022692"/>
    </source>
</evidence>
<name>A0A9P0VWA7_CUSEU</name>
<evidence type="ECO:0000256" key="1">
    <source>
        <dbReference type="ARBA" id="ARBA00004141"/>
    </source>
</evidence>
<comment type="caution">
    <text evidence="7">Lacks conserved residue(s) required for the propagation of feature annotation.</text>
</comment>
<keyword evidence="4 7" id="KW-0812">Transmembrane</keyword>
<dbReference type="PANTHER" id="PTHR31376:SF1">
    <property type="entry name" value="PURINE PERMEASE 2"/>
    <property type="match status" value="1"/>
</dbReference>
<comment type="caution">
    <text evidence="8">The sequence shown here is derived from an EMBL/GenBank/DDBJ whole genome shotgun (WGS) entry which is preliminary data.</text>
</comment>
<feature type="transmembrane region" description="Helical" evidence="7">
    <location>
        <begin position="218"/>
        <end position="235"/>
    </location>
</feature>
<sequence>MEAIASTKMKKLLLCLSSIVLAVGVCGGPLLLRLYFLRGGHRIWFSSWLQTAGFPIIFMPLLLSYHRRRCGGESPRNTTALFQISPCLSICAALIGVLVGADNYAYSYGVAKLPVSTSSLVTATQLAFTAGFAFLLVKQKFTAFSVNAVVLLTLGAVVLGVHAGSDRPNGESKNAYTVGFVLTVAAAALYGLILPLVELSYAKAKQTVSLGLVLEYQLIMGFVATVISTVGMLINQDFEAIPREARESELGEAKFYTLIVGSVIVWQFFFVGAVGVISFGSSLLSGVIITVLLPVTEVFAVIFYHEKFQAEKGISLFLSIWGFASYSYGEIKQMKKPKQLPLSVETQMMTPRTSTSTAVVPSHQTV</sequence>
<dbReference type="Pfam" id="PF16913">
    <property type="entry name" value="PUNUT"/>
    <property type="match status" value="1"/>
</dbReference>
<evidence type="ECO:0000313" key="8">
    <source>
        <dbReference type="EMBL" id="CAH9052194.1"/>
    </source>
</evidence>
<dbReference type="SUPFAM" id="SSF103481">
    <property type="entry name" value="Multidrug resistance efflux transporter EmrE"/>
    <property type="match status" value="1"/>
</dbReference>
<protein>
    <recommendedName>
        <fullName evidence="7">Probable purine permease</fullName>
    </recommendedName>
</protein>
<evidence type="ECO:0000256" key="3">
    <source>
        <dbReference type="ARBA" id="ARBA00022448"/>
    </source>
</evidence>
<dbReference type="InterPro" id="IPR030182">
    <property type="entry name" value="PUP_plant"/>
</dbReference>
<evidence type="ECO:0000256" key="2">
    <source>
        <dbReference type="ARBA" id="ARBA00006213"/>
    </source>
</evidence>
<dbReference type="OrthoDB" id="1865379at2759"/>
<keyword evidence="3 7" id="KW-0813">Transport</keyword>
<feature type="transmembrane region" description="Helical" evidence="7">
    <location>
        <begin position="175"/>
        <end position="197"/>
    </location>
</feature>
<evidence type="ECO:0000256" key="7">
    <source>
        <dbReference type="RuleBase" id="RU368015"/>
    </source>
</evidence>
<reference evidence="8" key="1">
    <citation type="submission" date="2022-07" db="EMBL/GenBank/DDBJ databases">
        <authorList>
            <person name="Macas J."/>
            <person name="Novak P."/>
            <person name="Neumann P."/>
        </authorList>
    </citation>
    <scope>NUCLEOTIDE SEQUENCE</scope>
</reference>
<proteinExistence type="inferred from homology"/>
<feature type="transmembrane region" description="Helical" evidence="7">
    <location>
        <begin position="310"/>
        <end position="329"/>
    </location>
</feature>
<keyword evidence="5 7" id="KW-1133">Transmembrane helix</keyword>
<dbReference type="Proteomes" id="UP001152484">
    <property type="component" value="Unassembled WGS sequence"/>
</dbReference>
<keyword evidence="6 7" id="KW-0472">Membrane</keyword>
<feature type="transmembrane region" description="Helical" evidence="7">
    <location>
        <begin position="43"/>
        <end position="65"/>
    </location>
</feature>
<feature type="transmembrane region" description="Helical" evidence="7">
    <location>
        <begin position="283"/>
        <end position="304"/>
    </location>
</feature>
<organism evidence="8 9">
    <name type="scientific">Cuscuta europaea</name>
    <name type="common">European dodder</name>
    <dbReference type="NCBI Taxonomy" id="41803"/>
    <lineage>
        <taxon>Eukaryota</taxon>
        <taxon>Viridiplantae</taxon>
        <taxon>Streptophyta</taxon>
        <taxon>Embryophyta</taxon>
        <taxon>Tracheophyta</taxon>
        <taxon>Spermatophyta</taxon>
        <taxon>Magnoliopsida</taxon>
        <taxon>eudicotyledons</taxon>
        <taxon>Gunneridae</taxon>
        <taxon>Pentapetalae</taxon>
        <taxon>asterids</taxon>
        <taxon>lamiids</taxon>
        <taxon>Solanales</taxon>
        <taxon>Convolvulaceae</taxon>
        <taxon>Cuscuteae</taxon>
        <taxon>Cuscuta</taxon>
        <taxon>Cuscuta subgen. Cuscuta</taxon>
    </lineage>
</organism>
<dbReference type="InterPro" id="IPR037185">
    <property type="entry name" value="EmrE-like"/>
</dbReference>
<keyword evidence="9" id="KW-1185">Reference proteome</keyword>
<evidence type="ECO:0000256" key="6">
    <source>
        <dbReference type="ARBA" id="ARBA00023136"/>
    </source>
</evidence>
<accession>A0A9P0VWA7</accession>
<dbReference type="AlphaFoldDB" id="A0A9P0VWA7"/>
<feature type="transmembrane region" description="Helical" evidence="7">
    <location>
        <begin position="144"/>
        <end position="163"/>
    </location>
</feature>
<evidence type="ECO:0000313" key="9">
    <source>
        <dbReference type="Proteomes" id="UP001152484"/>
    </source>
</evidence>
<dbReference type="GO" id="GO:0016020">
    <property type="term" value="C:membrane"/>
    <property type="evidence" value="ECO:0007669"/>
    <property type="project" value="UniProtKB-SubCell"/>
</dbReference>
<dbReference type="PANTHER" id="PTHR31376">
    <property type="entry name" value="OS09G0467300 PROTEIN-RELATED"/>
    <property type="match status" value="1"/>
</dbReference>
<feature type="transmembrane region" description="Helical" evidence="7">
    <location>
        <begin position="77"/>
        <end position="99"/>
    </location>
</feature>
<dbReference type="EMBL" id="CAMAPE010000002">
    <property type="protein sequence ID" value="CAH9052194.1"/>
    <property type="molecule type" value="Genomic_DNA"/>
</dbReference>
<dbReference type="GO" id="GO:0015211">
    <property type="term" value="F:purine nucleoside transmembrane transporter activity"/>
    <property type="evidence" value="ECO:0007669"/>
    <property type="project" value="UniProtKB-UniRule"/>
</dbReference>
<feature type="transmembrane region" description="Helical" evidence="7">
    <location>
        <begin position="119"/>
        <end position="137"/>
    </location>
</feature>
<feature type="transmembrane region" description="Helical" evidence="7">
    <location>
        <begin position="255"/>
        <end position="276"/>
    </location>
</feature>
<gene>
    <name evidence="8" type="ORF">CEURO_LOCUS303</name>
</gene>
<comment type="subcellular location">
    <subcellularLocation>
        <location evidence="1 7">Membrane</location>
        <topology evidence="1 7">Multi-pass membrane protein</topology>
    </subcellularLocation>
</comment>
<evidence type="ECO:0000256" key="5">
    <source>
        <dbReference type="ARBA" id="ARBA00022989"/>
    </source>
</evidence>
<dbReference type="GO" id="GO:0005345">
    <property type="term" value="F:purine nucleobase transmembrane transporter activity"/>
    <property type="evidence" value="ECO:0007669"/>
    <property type="project" value="UniProtKB-UniRule"/>
</dbReference>